<comment type="caution">
    <text evidence="7">The sequence shown here is derived from an EMBL/GenBank/DDBJ whole genome shotgun (WGS) entry which is preliminary data.</text>
</comment>
<dbReference type="RefSeq" id="WP_310519326.1">
    <property type="nucleotide sequence ID" value="NZ_BAABBS010000001.1"/>
</dbReference>
<sequence length="364" mass="38614">MPSRPSRYGEWRQAAREVWSEVIRIGPYAQNHWGALQVAISVSVPIVVLLALDRADLLPYAVFGSLSSVYGKRLAGRDRLRVQLGTSAILVLAVCLGVSAGAVPQQPLFAVLAMAFVSLLGLACAERFGWLPVPSLFLVFATGTVSSLPQSWSSLPVAFLASTIAALFGVVVGQAVLVAQRVSQVALIPVTTRGARFRSVEFLEKSFIYAGAPLLAGGLALTLELGHAYWAAVSATVPLVGASLTQHFGRAILRVAGTLVGVLIGYVLLMFSPPLWVLAAAVAVLQFLTEMFVERNYGIAVVCITPLALILSYISHPTAPDGLVLDRVLSTLVGIAVAVLLLVAARVFIRRFAGDDLSERAGED</sequence>
<keyword evidence="3 5" id="KW-1133">Transmembrane helix</keyword>
<evidence type="ECO:0000256" key="4">
    <source>
        <dbReference type="ARBA" id="ARBA00023136"/>
    </source>
</evidence>
<feature type="transmembrane region" description="Helical" evidence="5">
    <location>
        <begin position="33"/>
        <end position="51"/>
    </location>
</feature>
<name>A0ABU1FFR9_9MICO</name>
<feature type="transmembrane region" description="Helical" evidence="5">
    <location>
        <begin position="328"/>
        <end position="349"/>
    </location>
</feature>
<feature type="transmembrane region" description="Helical" evidence="5">
    <location>
        <begin position="82"/>
        <end position="102"/>
    </location>
</feature>
<proteinExistence type="predicted"/>
<keyword evidence="4 5" id="KW-0472">Membrane</keyword>
<dbReference type="Pfam" id="PF13515">
    <property type="entry name" value="FUSC_2"/>
    <property type="match status" value="1"/>
</dbReference>
<dbReference type="Proteomes" id="UP001260072">
    <property type="component" value="Unassembled WGS sequence"/>
</dbReference>
<feature type="transmembrane region" description="Helical" evidence="5">
    <location>
        <begin position="155"/>
        <end position="179"/>
    </location>
</feature>
<keyword evidence="2 5" id="KW-0812">Transmembrane</keyword>
<evidence type="ECO:0000313" key="8">
    <source>
        <dbReference type="Proteomes" id="UP001260072"/>
    </source>
</evidence>
<dbReference type="EMBL" id="JAVKGS010000001">
    <property type="protein sequence ID" value="MDR5690593.1"/>
    <property type="molecule type" value="Genomic_DNA"/>
</dbReference>
<dbReference type="InterPro" id="IPR049453">
    <property type="entry name" value="Memb_transporter_dom"/>
</dbReference>
<evidence type="ECO:0000256" key="3">
    <source>
        <dbReference type="ARBA" id="ARBA00022989"/>
    </source>
</evidence>
<feature type="transmembrane region" description="Helical" evidence="5">
    <location>
        <begin position="202"/>
        <end position="221"/>
    </location>
</feature>
<keyword evidence="8" id="KW-1185">Reference proteome</keyword>
<feature type="transmembrane region" description="Helical" evidence="5">
    <location>
        <begin position="108"/>
        <end position="125"/>
    </location>
</feature>
<reference evidence="8" key="1">
    <citation type="submission" date="2023-07" db="EMBL/GenBank/DDBJ databases">
        <title>Description of three actinobacteria isolated from air of manufacturing shop in a pharmaceutical factory.</title>
        <authorList>
            <person name="Zhang D.-F."/>
        </authorList>
    </citation>
    <scope>NUCLEOTIDE SEQUENCE [LARGE SCALE GENOMIC DNA]</scope>
    <source>
        <strain evidence="8">CCTCC AB 2011122</strain>
    </source>
</reference>
<evidence type="ECO:0000259" key="6">
    <source>
        <dbReference type="Pfam" id="PF13515"/>
    </source>
</evidence>
<evidence type="ECO:0000256" key="1">
    <source>
        <dbReference type="ARBA" id="ARBA00004141"/>
    </source>
</evidence>
<evidence type="ECO:0000256" key="5">
    <source>
        <dbReference type="SAM" id="Phobius"/>
    </source>
</evidence>
<protein>
    <submittedName>
        <fullName evidence="7">FUSC family protein</fullName>
    </submittedName>
</protein>
<feature type="domain" description="Integral membrane bound transporter" evidence="6">
    <location>
        <begin position="215"/>
        <end position="340"/>
    </location>
</feature>
<feature type="transmembrane region" description="Helical" evidence="5">
    <location>
        <begin position="298"/>
        <end position="316"/>
    </location>
</feature>
<evidence type="ECO:0000256" key="2">
    <source>
        <dbReference type="ARBA" id="ARBA00022692"/>
    </source>
</evidence>
<organism evidence="7 8">
    <name type="scientific">Agromyces indicus</name>
    <dbReference type="NCBI Taxonomy" id="758919"/>
    <lineage>
        <taxon>Bacteria</taxon>
        <taxon>Bacillati</taxon>
        <taxon>Actinomycetota</taxon>
        <taxon>Actinomycetes</taxon>
        <taxon>Micrococcales</taxon>
        <taxon>Microbacteriaceae</taxon>
        <taxon>Agromyces</taxon>
    </lineage>
</organism>
<evidence type="ECO:0000313" key="7">
    <source>
        <dbReference type="EMBL" id="MDR5690593.1"/>
    </source>
</evidence>
<accession>A0ABU1FFR9</accession>
<comment type="subcellular location">
    <subcellularLocation>
        <location evidence="1">Membrane</location>
        <topology evidence="1">Multi-pass membrane protein</topology>
    </subcellularLocation>
</comment>
<gene>
    <name evidence="7" type="ORF">RH861_00790</name>
</gene>